<dbReference type="SUPFAM" id="SSF53254">
    <property type="entry name" value="Phosphoglycerate mutase-like"/>
    <property type="match status" value="1"/>
</dbReference>
<dbReference type="EMBL" id="PFAR01000050">
    <property type="protein sequence ID" value="PIR92794.1"/>
    <property type="molecule type" value="Genomic_DNA"/>
</dbReference>
<dbReference type="Gene3D" id="3.40.50.1240">
    <property type="entry name" value="Phosphoglycerate mutase-like"/>
    <property type="match status" value="1"/>
</dbReference>
<reference evidence="2" key="1">
    <citation type="submission" date="2017-09" db="EMBL/GenBank/DDBJ databases">
        <title>Depth-based differentiation of microbial function through sediment-hosted aquifers and enrichment of novel symbionts in the deep terrestrial subsurface.</title>
        <authorList>
            <person name="Probst A.J."/>
            <person name="Ladd B."/>
            <person name="Jarett J.K."/>
            <person name="Geller-Mcgrath D.E."/>
            <person name="Sieber C.M.K."/>
            <person name="Emerson J.B."/>
            <person name="Anantharaman K."/>
            <person name="Thomas B.C."/>
            <person name="Malmstrom R."/>
            <person name="Stieglmeier M."/>
            <person name="Klingl A."/>
            <person name="Woyke T."/>
            <person name="Ryan C.M."/>
            <person name="Banfield J.F."/>
        </authorList>
    </citation>
    <scope>NUCLEOTIDE SEQUENCE [LARGE SCALE GENOMIC DNA]</scope>
</reference>
<sequence>MIKYIICSAPVEYKINGHDIYDSFDLISQGKSSAPLGKNAKKIISKHNFPFNINKIKKIYTARRGQTVETAKLIIRIKQLSDVKVIRLSCLNGVKFSMPQLISKKEFDNLEYQEAIKRARQEFAAKLYNNQLLESFDSVRRRLKEFLYLVNKDGEEVLFISHSFYMRILEVYLKQPKALDDINFFIKSFNPGKRPYIPLDGFSFNNRAM</sequence>
<dbReference type="AlphaFoldDB" id="A0A2H0V130"/>
<comment type="caution">
    <text evidence="1">The sequence shown here is derived from an EMBL/GenBank/DDBJ whole genome shotgun (WGS) entry which is preliminary data.</text>
</comment>
<evidence type="ECO:0008006" key="3">
    <source>
        <dbReference type="Google" id="ProtNLM"/>
    </source>
</evidence>
<dbReference type="InterPro" id="IPR013078">
    <property type="entry name" value="His_Pase_superF_clade-1"/>
</dbReference>
<evidence type="ECO:0000313" key="1">
    <source>
        <dbReference type="EMBL" id="PIR92794.1"/>
    </source>
</evidence>
<protein>
    <recommendedName>
        <fullName evidence="3">Histidine phosphatase family protein</fullName>
    </recommendedName>
</protein>
<proteinExistence type="predicted"/>
<accession>A0A2H0V130</accession>
<name>A0A2H0V130_9BACT</name>
<evidence type="ECO:0000313" key="2">
    <source>
        <dbReference type="Proteomes" id="UP000228626"/>
    </source>
</evidence>
<dbReference type="Pfam" id="PF00300">
    <property type="entry name" value="His_Phos_1"/>
    <property type="match status" value="1"/>
</dbReference>
<dbReference type="InterPro" id="IPR029033">
    <property type="entry name" value="His_PPase_superfam"/>
</dbReference>
<dbReference type="Proteomes" id="UP000228626">
    <property type="component" value="Unassembled WGS sequence"/>
</dbReference>
<organism evidence="1 2">
    <name type="scientific">Candidatus Falkowbacteria bacterium CG10_big_fil_rev_8_21_14_0_10_43_10</name>
    <dbReference type="NCBI Taxonomy" id="1974567"/>
    <lineage>
        <taxon>Bacteria</taxon>
        <taxon>Candidatus Falkowiibacteriota</taxon>
    </lineage>
</organism>
<gene>
    <name evidence="1" type="ORF">COT99_04175</name>
</gene>